<dbReference type="HAMAP" id="MF_00047">
    <property type="entry name" value="Dala_Dala_lig"/>
    <property type="match status" value="1"/>
</dbReference>
<keyword evidence="14 22" id="KW-0573">Peptidoglycan synthesis</keyword>
<feature type="binding site" evidence="24">
    <location>
        <begin position="226"/>
        <end position="227"/>
    </location>
    <ligand>
        <name>ATP</name>
        <dbReference type="ChEBI" id="CHEBI:30616"/>
    </ligand>
</feature>
<evidence type="ECO:0000256" key="13">
    <source>
        <dbReference type="ARBA" id="ARBA00022960"/>
    </source>
</evidence>
<dbReference type="InterPro" id="IPR011095">
    <property type="entry name" value="Dala_Dala_lig_C"/>
</dbReference>
<dbReference type="InterPro" id="IPR011761">
    <property type="entry name" value="ATP-grasp"/>
</dbReference>
<keyword evidence="15 25" id="KW-0464">Manganese</keyword>
<comment type="function">
    <text evidence="2 22">Cell wall formation.</text>
</comment>
<dbReference type="NCBIfam" id="TIGR01205">
    <property type="entry name" value="D_ala_D_alaTIGR"/>
    <property type="match status" value="1"/>
</dbReference>
<evidence type="ECO:0000259" key="28">
    <source>
        <dbReference type="PROSITE" id="PS50975"/>
    </source>
</evidence>
<keyword evidence="9 25" id="KW-0479">Metal-binding</keyword>
<evidence type="ECO:0000256" key="4">
    <source>
        <dbReference type="ARBA" id="ARBA00004752"/>
    </source>
</evidence>
<evidence type="ECO:0000256" key="18">
    <source>
        <dbReference type="ARBA" id="ARBA00060592"/>
    </source>
</evidence>
<evidence type="ECO:0000256" key="21">
    <source>
        <dbReference type="ARBA" id="ARBA00077154"/>
    </source>
</evidence>
<keyword evidence="10 24" id="KW-0547">Nucleotide-binding</keyword>
<evidence type="ECO:0000313" key="30">
    <source>
        <dbReference type="Proteomes" id="UP001224674"/>
    </source>
</evidence>
<dbReference type="PROSITE" id="PS50975">
    <property type="entry name" value="ATP_GRASP"/>
    <property type="match status" value="1"/>
</dbReference>
<dbReference type="FunFam" id="3.30.1490.20:FF:000007">
    <property type="entry name" value="D-alanine--D-alanine ligase"/>
    <property type="match status" value="1"/>
</dbReference>
<feature type="binding site" evidence="24">
    <location>
        <begin position="256"/>
        <end position="263"/>
    </location>
    <ligand>
        <name>ATP</name>
        <dbReference type="ChEBI" id="CHEBI:30616"/>
    </ligand>
</feature>
<dbReference type="AlphaFoldDB" id="A0AAJ6DCF9"/>
<evidence type="ECO:0000256" key="9">
    <source>
        <dbReference type="ARBA" id="ARBA00022723"/>
    </source>
</evidence>
<comment type="cofactor">
    <cofactor evidence="1">
        <name>Mn(2+)</name>
        <dbReference type="ChEBI" id="CHEBI:29035"/>
    </cofactor>
</comment>
<evidence type="ECO:0000256" key="22">
    <source>
        <dbReference type="HAMAP-Rule" id="MF_00047"/>
    </source>
</evidence>
<dbReference type="EC" id="6.3.2.4" evidence="6 22"/>
<evidence type="ECO:0000256" key="5">
    <source>
        <dbReference type="ARBA" id="ARBA00010871"/>
    </source>
</evidence>
<evidence type="ECO:0000256" key="11">
    <source>
        <dbReference type="ARBA" id="ARBA00022840"/>
    </source>
</evidence>
<evidence type="ECO:0000256" key="20">
    <source>
        <dbReference type="ARBA" id="ARBA00076288"/>
    </source>
</evidence>
<keyword evidence="13 22" id="KW-0133">Cell shape</keyword>
<evidence type="ECO:0000256" key="8">
    <source>
        <dbReference type="ARBA" id="ARBA00022598"/>
    </source>
</evidence>
<evidence type="ECO:0000256" key="15">
    <source>
        <dbReference type="ARBA" id="ARBA00023211"/>
    </source>
</evidence>
<dbReference type="GO" id="GO:0005829">
    <property type="term" value="C:cytosol"/>
    <property type="evidence" value="ECO:0007669"/>
    <property type="project" value="TreeGrafter"/>
</dbReference>
<feature type="binding site" evidence="24">
    <location>
        <begin position="357"/>
        <end position="358"/>
    </location>
    <ligand>
        <name>ATP</name>
        <dbReference type="ChEBI" id="CHEBI:30616"/>
    </ligand>
</feature>
<keyword evidence="11 26" id="KW-0067">ATP-binding</keyword>
<keyword evidence="8 22" id="KW-0436">Ligase</keyword>
<comment type="pathway">
    <text evidence="4 22">Cell wall biogenesis; peptidoglycan biosynthesis.</text>
</comment>
<keyword evidence="7 22" id="KW-0963">Cytoplasm</keyword>
<evidence type="ECO:0000256" key="3">
    <source>
        <dbReference type="ARBA" id="ARBA00004496"/>
    </source>
</evidence>
<evidence type="ECO:0000256" key="24">
    <source>
        <dbReference type="PIRSR" id="PIRSR039102-2"/>
    </source>
</evidence>
<keyword evidence="12 25" id="KW-0460">Magnesium</keyword>
<dbReference type="SUPFAM" id="SSF52440">
    <property type="entry name" value="PreATP-grasp domain"/>
    <property type="match status" value="1"/>
</dbReference>
<dbReference type="InterPro" id="IPR000291">
    <property type="entry name" value="D-Ala_lig_Van_CS"/>
</dbReference>
<comment type="pathway">
    <text evidence="18">Glycan biosynthesis.</text>
</comment>
<feature type="binding site" evidence="24">
    <location>
        <position position="174"/>
    </location>
    <ligand>
        <name>ATP</name>
        <dbReference type="ChEBI" id="CHEBI:30616"/>
    </ligand>
</feature>
<feature type="active site" evidence="23">
    <location>
        <position position="226"/>
    </location>
</feature>
<evidence type="ECO:0000256" key="7">
    <source>
        <dbReference type="ARBA" id="ARBA00022490"/>
    </source>
</evidence>
<feature type="binding site" evidence="25">
    <location>
        <position position="360"/>
    </location>
    <ligand>
        <name>Mg(2+)</name>
        <dbReference type="ChEBI" id="CHEBI:18420"/>
        <label>2</label>
    </ligand>
</feature>
<evidence type="ECO:0000256" key="26">
    <source>
        <dbReference type="PROSITE-ProRule" id="PRU00409"/>
    </source>
</evidence>
<feature type="domain" description="ATP-grasp" evidence="28">
    <location>
        <begin position="178"/>
        <end position="391"/>
    </location>
</feature>
<dbReference type="InterPro" id="IPR005905">
    <property type="entry name" value="D_ala_D_ala"/>
</dbReference>
<dbReference type="GO" id="GO:0071555">
    <property type="term" value="P:cell wall organization"/>
    <property type="evidence" value="ECO:0007669"/>
    <property type="project" value="UniProtKB-KW"/>
</dbReference>
<dbReference type="PIRSF" id="PIRSF039102">
    <property type="entry name" value="Ddl/VanB"/>
    <property type="match status" value="1"/>
</dbReference>
<feature type="binding site" evidence="24">
    <location>
        <begin position="218"/>
        <end position="220"/>
    </location>
    <ligand>
        <name>ATP</name>
        <dbReference type="ChEBI" id="CHEBI:30616"/>
    </ligand>
</feature>
<dbReference type="Proteomes" id="UP001224674">
    <property type="component" value="Chromosome"/>
</dbReference>
<evidence type="ECO:0000256" key="17">
    <source>
        <dbReference type="ARBA" id="ARBA00047614"/>
    </source>
</evidence>
<feature type="active site" evidence="23">
    <location>
        <position position="31"/>
    </location>
</feature>
<evidence type="ECO:0000256" key="12">
    <source>
        <dbReference type="ARBA" id="ARBA00022842"/>
    </source>
</evidence>
<gene>
    <name evidence="22" type="primary">ddl</name>
    <name evidence="29" type="ORF">QDX21_01035</name>
</gene>
<dbReference type="InterPro" id="IPR016185">
    <property type="entry name" value="PreATP-grasp_dom_sf"/>
</dbReference>
<dbReference type="NCBIfam" id="NF002528">
    <property type="entry name" value="PRK01966.1-4"/>
    <property type="match status" value="1"/>
</dbReference>
<comment type="cofactor">
    <cofactor evidence="25">
        <name>Mg(2+)</name>
        <dbReference type="ChEBI" id="CHEBI:18420"/>
    </cofactor>
    <cofactor evidence="25">
        <name>Mn(2+)</name>
        <dbReference type="ChEBI" id="CHEBI:29035"/>
    </cofactor>
    <text evidence="25">Binds 2 magnesium or manganese ions per subunit.</text>
</comment>
<dbReference type="SUPFAM" id="SSF56059">
    <property type="entry name" value="Glutathione synthetase ATP-binding domain-like"/>
    <property type="match status" value="1"/>
</dbReference>
<dbReference type="FunFam" id="3.30.470.20:FF:000008">
    <property type="entry name" value="D-alanine--D-alanine ligase"/>
    <property type="match status" value="1"/>
</dbReference>
<dbReference type="GO" id="GO:0008716">
    <property type="term" value="F:D-alanine-D-alanine ligase activity"/>
    <property type="evidence" value="ECO:0007669"/>
    <property type="project" value="UniProtKB-UniRule"/>
</dbReference>
<evidence type="ECO:0000256" key="10">
    <source>
        <dbReference type="ARBA" id="ARBA00022741"/>
    </source>
</evidence>
<dbReference type="Pfam" id="PF01820">
    <property type="entry name" value="Dala_Dala_lig_N"/>
    <property type="match status" value="1"/>
</dbReference>
<keyword evidence="16 22" id="KW-0961">Cell wall biogenesis/degradation</keyword>
<evidence type="ECO:0000256" key="2">
    <source>
        <dbReference type="ARBA" id="ARBA00003921"/>
    </source>
</evidence>
<comment type="similarity">
    <text evidence="5 22">Belongs to the D-alanine--D-alanine ligase family.</text>
</comment>
<dbReference type="RefSeq" id="WP_279674941.1">
    <property type="nucleotide sequence ID" value="NZ_CP122566.1"/>
</dbReference>
<feature type="region of interest" description="Disordered" evidence="27">
    <location>
        <begin position="87"/>
        <end position="109"/>
    </location>
</feature>
<proteinExistence type="inferred from homology"/>
<dbReference type="InterPro" id="IPR013815">
    <property type="entry name" value="ATP_grasp_subdomain_1"/>
</dbReference>
<evidence type="ECO:0000313" key="29">
    <source>
        <dbReference type="EMBL" id="WGH93434.1"/>
    </source>
</evidence>
<comment type="subcellular location">
    <subcellularLocation>
        <location evidence="3 22">Cytoplasm</location>
    </subcellularLocation>
</comment>
<evidence type="ECO:0000256" key="16">
    <source>
        <dbReference type="ARBA" id="ARBA00023316"/>
    </source>
</evidence>
<name>A0AAJ6DCF9_9MICC</name>
<evidence type="ECO:0000256" key="23">
    <source>
        <dbReference type="PIRSR" id="PIRSR039102-1"/>
    </source>
</evidence>
<evidence type="ECO:0000256" key="25">
    <source>
        <dbReference type="PIRSR" id="PIRSR039102-3"/>
    </source>
</evidence>
<dbReference type="PROSITE" id="PS00843">
    <property type="entry name" value="DALA_DALA_LIGASE_1"/>
    <property type="match status" value="1"/>
</dbReference>
<dbReference type="Pfam" id="PF07478">
    <property type="entry name" value="Dala_Dala_lig_C"/>
    <property type="match status" value="1"/>
</dbReference>
<evidence type="ECO:0000256" key="1">
    <source>
        <dbReference type="ARBA" id="ARBA00001936"/>
    </source>
</evidence>
<evidence type="ECO:0000256" key="19">
    <source>
        <dbReference type="ARBA" id="ARBA00068427"/>
    </source>
</evidence>
<evidence type="ECO:0000256" key="14">
    <source>
        <dbReference type="ARBA" id="ARBA00022984"/>
    </source>
</evidence>
<comment type="catalytic activity">
    <reaction evidence="17 22">
        <text>2 D-alanine + ATP = D-alanyl-D-alanine + ADP + phosphate + H(+)</text>
        <dbReference type="Rhea" id="RHEA:11224"/>
        <dbReference type="ChEBI" id="CHEBI:15378"/>
        <dbReference type="ChEBI" id="CHEBI:30616"/>
        <dbReference type="ChEBI" id="CHEBI:43474"/>
        <dbReference type="ChEBI" id="CHEBI:57416"/>
        <dbReference type="ChEBI" id="CHEBI:57822"/>
        <dbReference type="ChEBI" id="CHEBI:456216"/>
        <dbReference type="EC" id="6.3.2.4"/>
    </reaction>
</comment>
<dbReference type="EMBL" id="CP122566">
    <property type="protein sequence ID" value="WGH93434.1"/>
    <property type="molecule type" value="Genomic_DNA"/>
</dbReference>
<dbReference type="Gene3D" id="3.30.470.20">
    <property type="entry name" value="ATP-grasp fold, B domain"/>
    <property type="match status" value="1"/>
</dbReference>
<reference evidence="29 30" key="1">
    <citation type="submission" date="2023-03" db="EMBL/GenBank/DDBJ databases">
        <title>Complete genome sequences of several Auritidibacter ignavus strains isolated from ear infections.</title>
        <authorList>
            <person name="Baehr T."/>
            <person name="Baumhoegger A.M."/>
        </authorList>
    </citation>
    <scope>NUCLEOTIDE SEQUENCE [LARGE SCALE GENOMIC DNA]</scope>
    <source>
        <strain evidence="29 30">BABAE-6</strain>
    </source>
</reference>
<protein>
    <recommendedName>
        <fullName evidence="19 22">D-alanine--D-alanine ligase</fullName>
        <ecNumber evidence="6 22">6.3.2.4</ecNumber>
    </recommendedName>
    <alternativeName>
        <fullName evidence="21 22">D-Ala-D-Ala ligase</fullName>
    </alternativeName>
    <alternativeName>
        <fullName evidence="20 22">D-alanylalanine synthetase</fullName>
    </alternativeName>
</protein>
<evidence type="ECO:0000256" key="27">
    <source>
        <dbReference type="SAM" id="MobiDB-lite"/>
    </source>
</evidence>
<dbReference type="Gene3D" id="3.40.50.20">
    <property type="match status" value="1"/>
</dbReference>
<accession>A0AAJ6DCF9</accession>
<feature type="binding site" evidence="25">
    <location>
        <position position="358"/>
    </location>
    <ligand>
        <name>Mg(2+)</name>
        <dbReference type="ChEBI" id="CHEBI:18420"/>
        <label>1</label>
    </ligand>
</feature>
<dbReference type="PANTHER" id="PTHR23132">
    <property type="entry name" value="D-ALANINE--D-ALANINE LIGASE"/>
    <property type="match status" value="1"/>
</dbReference>
<dbReference type="GO" id="GO:0046872">
    <property type="term" value="F:metal ion binding"/>
    <property type="evidence" value="ECO:0007669"/>
    <property type="project" value="UniProtKB-KW"/>
</dbReference>
<dbReference type="PROSITE" id="PS00844">
    <property type="entry name" value="DALA_DALA_LIGASE_2"/>
    <property type="match status" value="1"/>
</dbReference>
<feature type="binding site" evidence="25">
    <location>
        <position position="358"/>
    </location>
    <ligand>
        <name>Mg(2+)</name>
        <dbReference type="ChEBI" id="CHEBI:18420"/>
        <label>2</label>
    </ligand>
</feature>
<dbReference type="GO" id="GO:0008360">
    <property type="term" value="P:regulation of cell shape"/>
    <property type="evidence" value="ECO:0007669"/>
    <property type="project" value="UniProtKB-KW"/>
</dbReference>
<keyword evidence="30" id="KW-1185">Reference proteome</keyword>
<dbReference type="GO" id="GO:0009252">
    <property type="term" value="P:peptidoglycan biosynthetic process"/>
    <property type="evidence" value="ECO:0007669"/>
    <property type="project" value="UniProtKB-UniRule"/>
</dbReference>
<dbReference type="Gene3D" id="3.30.1490.20">
    <property type="entry name" value="ATP-grasp fold, A domain"/>
    <property type="match status" value="1"/>
</dbReference>
<organism evidence="29 30">
    <name type="scientific">Auritidibacter ignavus</name>
    <dbReference type="NCBI Taxonomy" id="678932"/>
    <lineage>
        <taxon>Bacteria</taxon>
        <taxon>Bacillati</taxon>
        <taxon>Actinomycetota</taxon>
        <taxon>Actinomycetes</taxon>
        <taxon>Micrococcales</taxon>
        <taxon>Micrococcaceae</taxon>
        <taxon>Auritidibacter</taxon>
    </lineage>
</organism>
<evidence type="ECO:0000256" key="6">
    <source>
        <dbReference type="ARBA" id="ARBA00012216"/>
    </source>
</evidence>
<dbReference type="InterPro" id="IPR011127">
    <property type="entry name" value="Dala_Dala_lig_N"/>
</dbReference>
<feature type="binding site" evidence="25">
    <location>
        <position position="345"/>
    </location>
    <ligand>
        <name>Mg(2+)</name>
        <dbReference type="ChEBI" id="CHEBI:18420"/>
        <label>1</label>
    </ligand>
</feature>
<dbReference type="GO" id="GO:0005524">
    <property type="term" value="F:ATP binding"/>
    <property type="evidence" value="ECO:0007669"/>
    <property type="project" value="UniProtKB-UniRule"/>
</dbReference>
<sequence>MSTPLPVDTAQYSTGEQPVNVLVLFGGISPEHPVSIVSAVGVLNAMDPQKFRPIPVGITSQGYWNRLGTAHQHGAPWSVATLVNDDSDETSAGQSALGSRLPQVPEPDQPVHLVAGDPVTLRNDDGEVLEHVDIVFPLLHGPGGEDGSLQGYCETVGVPYVGTGVLSSAVGMDKHFMKIAFVHAGLDVGDWVTITERQWQTEREAVLQRVGRLPLPVFVKPARGGSSLGISRVDAPEQLEPAIEQARTFDTKVLVEVGIDGREIECAVLDLGPDEGSVASYPGEISVVGDDEHLPFYDFSAKYQDQSAAQLQCPADLSDEAIREIRQLAVRGFDAVDARGLSRVDFFYTHDGHFVINEINTMPGFTPISMYPQMWEHSGVNYSSLIEHLITHGLNLGRRGH</sequence>
<feature type="active site" evidence="23">
    <location>
        <position position="369"/>
    </location>
</feature>
<dbReference type="PANTHER" id="PTHR23132:SF25">
    <property type="entry name" value="D-ALANINE--D-ALANINE LIGASE A"/>
    <property type="match status" value="1"/>
</dbReference>